<dbReference type="EMBL" id="JAVRQU010000001">
    <property type="protein sequence ID" value="KAK5707538.1"/>
    <property type="molecule type" value="Genomic_DNA"/>
</dbReference>
<comment type="caution">
    <text evidence="5">The sequence shown here is derived from an EMBL/GenBank/DDBJ whole genome shotgun (WGS) entry which is preliminary data.</text>
</comment>
<dbReference type="PANTHER" id="PTHR32183:SF6">
    <property type="entry name" value="CYSTEINE SULFINATE DESULFINASE_CYSTEINE DESULFURASE AND RELATED ENZYMES"/>
    <property type="match status" value="1"/>
</dbReference>
<dbReference type="GO" id="GO:0008757">
    <property type="term" value="F:S-adenosylmethionine-dependent methyltransferase activity"/>
    <property type="evidence" value="ECO:0007669"/>
    <property type="project" value="InterPro"/>
</dbReference>
<reference evidence="5" key="1">
    <citation type="submission" date="2023-08" db="EMBL/GenBank/DDBJ databases">
        <title>Black Yeasts Isolated from many extreme environments.</title>
        <authorList>
            <person name="Coleine C."/>
            <person name="Stajich J.E."/>
            <person name="Selbmann L."/>
        </authorList>
    </citation>
    <scope>NUCLEOTIDE SEQUENCE</scope>
    <source>
        <strain evidence="5">CCFEE 5810</strain>
    </source>
</reference>
<dbReference type="InterPro" id="IPR029063">
    <property type="entry name" value="SAM-dependent_MTases_sf"/>
</dbReference>
<organism evidence="5 6">
    <name type="scientific">Elasticomyces elasticus</name>
    <dbReference type="NCBI Taxonomy" id="574655"/>
    <lineage>
        <taxon>Eukaryota</taxon>
        <taxon>Fungi</taxon>
        <taxon>Dikarya</taxon>
        <taxon>Ascomycota</taxon>
        <taxon>Pezizomycotina</taxon>
        <taxon>Dothideomycetes</taxon>
        <taxon>Dothideomycetidae</taxon>
        <taxon>Mycosphaerellales</taxon>
        <taxon>Teratosphaeriaceae</taxon>
        <taxon>Elasticomyces</taxon>
    </lineage>
</organism>
<evidence type="ECO:0000313" key="6">
    <source>
        <dbReference type="Proteomes" id="UP001310594"/>
    </source>
</evidence>
<dbReference type="Gene3D" id="3.40.50.150">
    <property type="entry name" value="Vaccinia Virus protein VP39"/>
    <property type="match status" value="1"/>
</dbReference>
<dbReference type="AlphaFoldDB" id="A0AAN8A6B5"/>
<evidence type="ECO:0008006" key="7">
    <source>
        <dbReference type="Google" id="ProtNLM"/>
    </source>
</evidence>
<evidence type="ECO:0000256" key="2">
    <source>
        <dbReference type="ARBA" id="ARBA00022603"/>
    </source>
</evidence>
<keyword evidence="2" id="KW-0489">Methyltransferase</keyword>
<evidence type="ECO:0000256" key="4">
    <source>
        <dbReference type="ARBA" id="ARBA00022691"/>
    </source>
</evidence>
<dbReference type="InterPro" id="IPR008854">
    <property type="entry name" value="TPMT"/>
</dbReference>
<evidence type="ECO:0000256" key="3">
    <source>
        <dbReference type="ARBA" id="ARBA00022679"/>
    </source>
</evidence>
<dbReference type="SUPFAM" id="SSF53335">
    <property type="entry name" value="S-adenosyl-L-methionine-dependent methyltransferases"/>
    <property type="match status" value="1"/>
</dbReference>
<gene>
    <name evidence="5" type="ORF">LTR97_000075</name>
</gene>
<dbReference type="Proteomes" id="UP001310594">
    <property type="component" value="Unassembled WGS sequence"/>
</dbReference>
<sequence length="367" mass="41291">MSLEVARLSIVGVVVVMQIDAWRGRFILTLSFSPISNISFEQLTPGAYSLEGQQAENHLLVKVRCTPNQYKNQTKIIDMAQQVLPEDQRLRLRQQFDQRPLDKHAQGWDELWKEGTTPWDRDRPSPALIDTLKDKKHILGTPYRKDLATPDDPHPPPRKRVLVPGCGKGYDVLLFSSYGYDAYGLDVSPHAVDRATASLSEPSLPSKYPHGLNGRGQTAFVLADFFKDDFLASIGGGNFDVIYDYTFLCALPPSLRPAWAKRMSELLSPSGHLICLEFPLGKEPKTGGPPHGLTPQLYEQLLDHPGREVKYNDGGYVVEDRSLDKSAEALERVDRWRAERTHEAGQGKDHVSIWRHLQAYRQTGPSL</sequence>
<dbReference type="CDD" id="cd02440">
    <property type="entry name" value="AdoMet_MTases"/>
    <property type="match status" value="1"/>
</dbReference>
<keyword evidence="4" id="KW-0949">S-adenosyl-L-methionine</keyword>
<accession>A0AAN8A6B5</accession>
<evidence type="ECO:0000256" key="1">
    <source>
        <dbReference type="ARBA" id="ARBA00022553"/>
    </source>
</evidence>
<protein>
    <recommendedName>
        <fullName evidence="7">S-adenosyl-L-methionine-dependent methyltransferase</fullName>
    </recommendedName>
</protein>
<keyword evidence="1" id="KW-0597">Phosphoprotein</keyword>
<evidence type="ECO:0000313" key="5">
    <source>
        <dbReference type="EMBL" id="KAK5707538.1"/>
    </source>
</evidence>
<dbReference type="PANTHER" id="PTHR32183">
    <property type="match status" value="1"/>
</dbReference>
<dbReference type="GO" id="GO:0032259">
    <property type="term" value="P:methylation"/>
    <property type="evidence" value="ECO:0007669"/>
    <property type="project" value="UniProtKB-KW"/>
</dbReference>
<dbReference type="Pfam" id="PF05724">
    <property type="entry name" value="TPMT"/>
    <property type="match status" value="1"/>
</dbReference>
<proteinExistence type="predicted"/>
<name>A0AAN8A6B5_9PEZI</name>
<dbReference type="PROSITE" id="PS51585">
    <property type="entry name" value="SAM_MT_TPMT"/>
    <property type="match status" value="1"/>
</dbReference>
<keyword evidence="3" id="KW-0808">Transferase</keyword>